<dbReference type="STRING" id="164328.H3HC10"/>
<evidence type="ECO:0000259" key="1">
    <source>
        <dbReference type="SMART" id="SM00853"/>
    </source>
</evidence>
<evidence type="ECO:0000313" key="3">
    <source>
        <dbReference type="Proteomes" id="UP000005238"/>
    </source>
</evidence>
<dbReference type="InterPro" id="IPR037198">
    <property type="entry name" value="MutL_C_sf"/>
</dbReference>
<dbReference type="GO" id="GO:0005524">
    <property type="term" value="F:ATP binding"/>
    <property type="evidence" value="ECO:0007669"/>
    <property type="project" value="InterPro"/>
</dbReference>
<dbReference type="HOGENOM" id="CLU_1079572_0_0_1"/>
<dbReference type="SMART" id="SM00853">
    <property type="entry name" value="MutL_C"/>
    <property type="match status" value="1"/>
</dbReference>
<dbReference type="InterPro" id="IPR014790">
    <property type="entry name" value="MutL_C"/>
</dbReference>
<proteinExistence type="predicted"/>
<dbReference type="GO" id="GO:0140664">
    <property type="term" value="F:ATP-dependent DNA damage sensor activity"/>
    <property type="evidence" value="ECO:0007669"/>
    <property type="project" value="InterPro"/>
</dbReference>
<dbReference type="EMBL" id="DS566019">
    <property type="status" value="NOT_ANNOTATED_CDS"/>
    <property type="molecule type" value="Genomic_DNA"/>
</dbReference>
<keyword evidence="3" id="KW-1185">Reference proteome</keyword>
<dbReference type="Proteomes" id="UP000005238">
    <property type="component" value="Unassembled WGS sequence"/>
</dbReference>
<sequence>MCLACGHFSNVREWLDTKAIPVKHLAAALQVDNVHVLKGDRPIKISKATLANLQVIRQVDRKFILVRADTPRGKLLLCIDQHAADERVRLEKLELDMFGRDGSLRRVEVQDHEPPLSLQMNFKERNRDEGRVLLHATPKVEKRGTNVDDFRDFIQLLSNAGKTYLHSQIRPPAITRLLHSRACRSAIMFGDWLSVGQCKDLIEELKTCQLPFQCAHGRPSVVPLAEIQR</sequence>
<protein>
    <recommendedName>
        <fullName evidence="1">MutL C-terminal dimerisation domain-containing protein</fullName>
    </recommendedName>
</protein>
<dbReference type="VEuPathDB" id="FungiDB:KRP22_1529"/>
<dbReference type="PANTHER" id="PTHR10073:SF47">
    <property type="entry name" value="DNA MISMATCH REPAIR PROTEIN MLH3"/>
    <property type="match status" value="1"/>
</dbReference>
<dbReference type="eggNOG" id="KOG1977">
    <property type="taxonomic scope" value="Eukaryota"/>
</dbReference>
<dbReference type="GO" id="GO:0016887">
    <property type="term" value="F:ATP hydrolysis activity"/>
    <property type="evidence" value="ECO:0007669"/>
    <property type="project" value="InterPro"/>
</dbReference>
<dbReference type="InterPro" id="IPR042120">
    <property type="entry name" value="MutL_C_dimsub"/>
</dbReference>
<reference evidence="3" key="1">
    <citation type="journal article" date="2006" name="Science">
        <title>Phytophthora genome sequences uncover evolutionary origins and mechanisms of pathogenesis.</title>
        <authorList>
            <person name="Tyler B.M."/>
            <person name="Tripathy S."/>
            <person name="Zhang X."/>
            <person name="Dehal P."/>
            <person name="Jiang R.H."/>
            <person name="Aerts A."/>
            <person name="Arredondo F.D."/>
            <person name="Baxter L."/>
            <person name="Bensasson D."/>
            <person name="Beynon J.L."/>
            <person name="Chapman J."/>
            <person name="Damasceno C.M."/>
            <person name="Dorrance A.E."/>
            <person name="Dou D."/>
            <person name="Dickerman A.W."/>
            <person name="Dubchak I.L."/>
            <person name="Garbelotto M."/>
            <person name="Gijzen M."/>
            <person name="Gordon S.G."/>
            <person name="Govers F."/>
            <person name="Grunwald N.J."/>
            <person name="Huang W."/>
            <person name="Ivors K.L."/>
            <person name="Jones R.W."/>
            <person name="Kamoun S."/>
            <person name="Krampis K."/>
            <person name="Lamour K.H."/>
            <person name="Lee M.K."/>
            <person name="McDonald W.H."/>
            <person name="Medina M."/>
            <person name="Meijer H.J."/>
            <person name="Nordberg E.K."/>
            <person name="Maclean D.J."/>
            <person name="Ospina-Giraldo M.D."/>
            <person name="Morris P.F."/>
            <person name="Phuntumart V."/>
            <person name="Putnam N.H."/>
            <person name="Rash S."/>
            <person name="Rose J.K."/>
            <person name="Sakihama Y."/>
            <person name="Salamov A.A."/>
            <person name="Savidor A."/>
            <person name="Scheuring C.F."/>
            <person name="Smith B.M."/>
            <person name="Sobral B.W."/>
            <person name="Terry A."/>
            <person name="Torto-Alalibo T.A."/>
            <person name="Win J."/>
            <person name="Xu Z."/>
            <person name="Zhang H."/>
            <person name="Grigoriev I.V."/>
            <person name="Rokhsar D.S."/>
            <person name="Boore J.L."/>
        </authorList>
    </citation>
    <scope>NUCLEOTIDE SEQUENCE [LARGE SCALE GENOMIC DNA]</scope>
    <source>
        <strain evidence="3">Pr102</strain>
    </source>
</reference>
<dbReference type="AlphaFoldDB" id="H3HC10"/>
<accession>H3HC10</accession>
<name>H3HC10_PHYRM</name>
<dbReference type="GO" id="GO:0006298">
    <property type="term" value="P:mismatch repair"/>
    <property type="evidence" value="ECO:0007669"/>
    <property type="project" value="InterPro"/>
</dbReference>
<dbReference type="VEuPathDB" id="FungiDB:KRP23_1110"/>
<dbReference type="GO" id="GO:0032300">
    <property type="term" value="C:mismatch repair complex"/>
    <property type="evidence" value="ECO:0007669"/>
    <property type="project" value="InterPro"/>
</dbReference>
<feature type="domain" description="MutL C-terminal dimerisation" evidence="1">
    <location>
        <begin position="55"/>
        <end position="193"/>
    </location>
</feature>
<dbReference type="OMA" id="TRCANAD"/>
<evidence type="ECO:0000313" key="2">
    <source>
        <dbReference type="EnsemblProtists" id="Phyra94687"/>
    </source>
</evidence>
<dbReference type="InterPro" id="IPR038973">
    <property type="entry name" value="MutL/Mlh/Pms-like"/>
</dbReference>
<dbReference type="Gene3D" id="3.30.1540.20">
    <property type="entry name" value="MutL, C-terminal domain, dimerisation subdomain"/>
    <property type="match status" value="1"/>
</dbReference>
<dbReference type="PANTHER" id="PTHR10073">
    <property type="entry name" value="DNA MISMATCH REPAIR PROTEIN MLH, PMS, MUTL"/>
    <property type="match status" value="1"/>
</dbReference>
<dbReference type="InParanoid" id="H3HC10"/>
<dbReference type="SUPFAM" id="SSF118116">
    <property type="entry name" value="DNA mismatch repair protein MutL"/>
    <property type="match status" value="1"/>
</dbReference>
<dbReference type="EnsemblProtists" id="Phyra94687">
    <property type="protein sequence ID" value="Phyra94687"/>
    <property type="gene ID" value="Phyra94687"/>
</dbReference>
<reference evidence="2" key="2">
    <citation type="submission" date="2015-06" db="UniProtKB">
        <authorList>
            <consortium name="EnsemblProtists"/>
        </authorList>
    </citation>
    <scope>IDENTIFICATION</scope>
    <source>
        <strain evidence="2">Pr102</strain>
    </source>
</reference>
<organism evidence="2 3">
    <name type="scientific">Phytophthora ramorum</name>
    <name type="common">Sudden oak death agent</name>
    <dbReference type="NCBI Taxonomy" id="164328"/>
    <lineage>
        <taxon>Eukaryota</taxon>
        <taxon>Sar</taxon>
        <taxon>Stramenopiles</taxon>
        <taxon>Oomycota</taxon>
        <taxon>Peronosporomycetes</taxon>
        <taxon>Peronosporales</taxon>
        <taxon>Peronosporaceae</taxon>
        <taxon>Phytophthora</taxon>
    </lineage>
</organism>